<dbReference type="AlphaFoldDB" id="A0A318JU79"/>
<keyword evidence="3" id="KW-1185">Reference proteome</keyword>
<dbReference type="OrthoDB" id="9771433at2"/>
<dbReference type="InterPro" id="IPR040442">
    <property type="entry name" value="Pyrv_kinase-like_dom_sf"/>
</dbReference>
<proteinExistence type="inferred from homology"/>
<name>A0A318JU79_9NOCA</name>
<protein>
    <submittedName>
        <fullName evidence="2">Phosphoenolpyruvate mutase</fullName>
    </submittedName>
</protein>
<evidence type="ECO:0000256" key="1">
    <source>
        <dbReference type="ARBA" id="ARBA00038455"/>
    </source>
</evidence>
<reference evidence="2 3" key="1">
    <citation type="submission" date="2018-05" db="EMBL/GenBank/DDBJ databases">
        <title>Genomic Encyclopedia of Type Strains, Phase IV (KMG-IV): sequencing the most valuable type-strain genomes for metagenomic binning, comparative biology and taxonomic classification.</title>
        <authorList>
            <person name="Goeker M."/>
        </authorList>
    </citation>
    <scope>NUCLEOTIDE SEQUENCE [LARGE SCALE GENOMIC DNA]</scope>
    <source>
        <strain evidence="2 3">DSM 44704</strain>
    </source>
</reference>
<dbReference type="SUPFAM" id="SSF51621">
    <property type="entry name" value="Phosphoenolpyruvate/pyruvate domain"/>
    <property type="match status" value="1"/>
</dbReference>
<dbReference type="EMBL" id="QJKF01000021">
    <property type="protein sequence ID" value="PXX55583.1"/>
    <property type="molecule type" value="Genomic_DNA"/>
</dbReference>
<dbReference type="Proteomes" id="UP000247569">
    <property type="component" value="Unassembled WGS sequence"/>
</dbReference>
<evidence type="ECO:0000313" key="2">
    <source>
        <dbReference type="EMBL" id="PXX55583.1"/>
    </source>
</evidence>
<dbReference type="Gene3D" id="3.20.20.60">
    <property type="entry name" value="Phosphoenolpyruvate-binding domains"/>
    <property type="match status" value="1"/>
</dbReference>
<dbReference type="PANTHER" id="PTHR42905:SF7">
    <property type="entry name" value="PHOSPHOENOLPYRUVATE PHOSPHOMUTASE"/>
    <property type="match status" value="1"/>
</dbReference>
<dbReference type="GO" id="GO:0003824">
    <property type="term" value="F:catalytic activity"/>
    <property type="evidence" value="ECO:0007669"/>
    <property type="project" value="InterPro"/>
</dbReference>
<dbReference type="InterPro" id="IPR015813">
    <property type="entry name" value="Pyrv/PenolPyrv_kinase-like_dom"/>
</dbReference>
<accession>A0A318JU79</accession>
<organism evidence="2 3">
    <name type="scientific">Nocardia tenerifensis</name>
    <dbReference type="NCBI Taxonomy" id="228006"/>
    <lineage>
        <taxon>Bacteria</taxon>
        <taxon>Bacillati</taxon>
        <taxon>Actinomycetota</taxon>
        <taxon>Actinomycetes</taxon>
        <taxon>Mycobacteriales</taxon>
        <taxon>Nocardiaceae</taxon>
        <taxon>Nocardia</taxon>
    </lineage>
</organism>
<comment type="similarity">
    <text evidence="1">Belongs to the isocitrate lyase/PEP mutase superfamily. PEP mutase family.</text>
</comment>
<dbReference type="InterPro" id="IPR039556">
    <property type="entry name" value="ICL/PEPM"/>
</dbReference>
<gene>
    <name evidence="2" type="ORF">DFR70_12152</name>
</gene>
<dbReference type="Pfam" id="PF13714">
    <property type="entry name" value="PEP_mutase"/>
    <property type="match status" value="1"/>
</dbReference>
<dbReference type="CDD" id="cd00377">
    <property type="entry name" value="ICL_PEPM"/>
    <property type="match status" value="1"/>
</dbReference>
<comment type="caution">
    <text evidence="2">The sequence shown here is derived from an EMBL/GenBank/DDBJ whole genome shotgun (WGS) entry which is preliminary data.</text>
</comment>
<keyword evidence="2" id="KW-0670">Pyruvate</keyword>
<dbReference type="PANTHER" id="PTHR42905">
    <property type="entry name" value="PHOSPHOENOLPYRUVATE CARBOXYLASE"/>
    <property type="match status" value="1"/>
</dbReference>
<evidence type="ECO:0000313" key="3">
    <source>
        <dbReference type="Proteomes" id="UP000247569"/>
    </source>
</evidence>
<sequence length="325" mass="34750">MRVSENFPGRTGATAGLRLRGLLADPQPSYLMGAHDGLSARIAAEAGFTGVWASGLCMSTVLGARDSDEISWAELLDLVARIVEGGGLPVLVDADTGYGNFNTARRFAARAERIGAAGMCLEDKVFPKMNSYFGDSHPLAPVGDMCAKLAACRDQVDAEFVLVARTEALIAGAGLAEALRRAEAYRQAGADAIFIHSRRRTVDEIAEFTAEWGARLPLVIAPTTYHTVPRATFAELGIAAVIWANQSMRAAVAAMRQVCRSLLADGAAAVEPGIASLRELFDLMGYPELEADEAHYTALAQKWSDAKPVRVQSHSMSDEDVKHVS</sequence>